<dbReference type="PROSITE" id="PS50004">
    <property type="entry name" value="C2"/>
    <property type="match status" value="1"/>
</dbReference>
<dbReference type="Gene3D" id="2.60.40.150">
    <property type="entry name" value="C2 domain"/>
    <property type="match status" value="1"/>
</dbReference>
<dbReference type="PANTHER" id="PTHR47052">
    <property type="entry name" value="CONSERVED SERINE PROLINE-RICH PROTEIN (AFU_ORTHOLOGUE AFUA_2G01790)"/>
    <property type="match status" value="1"/>
</dbReference>
<dbReference type="AlphaFoldDB" id="A0A835W804"/>
<dbReference type="InterPro" id="IPR035892">
    <property type="entry name" value="C2_domain_sf"/>
</dbReference>
<dbReference type="OrthoDB" id="419768at2759"/>
<organism evidence="2 3">
    <name type="scientific">Chlamydomonas schloesseri</name>
    <dbReference type="NCBI Taxonomy" id="2026947"/>
    <lineage>
        <taxon>Eukaryota</taxon>
        <taxon>Viridiplantae</taxon>
        <taxon>Chlorophyta</taxon>
        <taxon>core chlorophytes</taxon>
        <taxon>Chlorophyceae</taxon>
        <taxon>CS clade</taxon>
        <taxon>Chlamydomonadales</taxon>
        <taxon>Chlamydomonadaceae</taxon>
        <taxon>Chlamydomonas</taxon>
    </lineage>
</organism>
<gene>
    <name evidence="2" type="ORF">HYH02_006588</name>
</gene>
<proteinExistence type="predicted"/>
<dbReference type="Pfam" id="PF00168">
    <property type="entry name" value="C2"/>
    <property type="match status" value="1"/>
</dbReference>
<dbReference type="EMBL" id="JAEHOD010000041">
    <property type="protein sequence ID" value="KAG2439061.1"/>
    <property type="molecule type" value="Genomic_DNA"/>
</dbReference>
<dbReference type="SUPFAM" id="SSF49562">
    <property type="entry name" value="C2 domain (Calcium/lipid-binding domain, CaLB)"/>
    <property type="match status" value="1"/>
</dbReference>
<comment type="caution">
    <text evidence="2">The sequence shown here is derived from an EMBL/GenBank/DDBJ whole genome shotgun (WGS) entry which is preliminary data.</text>
</comment>
<protein>
    <recommendedName>
        <fullName evidence="1">C2 domain-containing protein</fullName>
    </recommendedName>
</protein>
<dbReference type="SMART" id="SM00239">
    <property type="entry name" value="C2"/>
    <property type="match status" value="1"/>
</dbReference>
<dbReference type="InterPro" id="IPR052981">
    <property type="entry name" value="Ingression_C2_domain"/>
</dbReference>
<dbReference type="InterPro" id="IPR000008">
    <property type="entry name" value="C2_dom"/>
</dbReference>
<accession>A0A835W804</accession>
<keyword evidence="3" id="KW-1185">Reference proteome</keyword>
<dbReference type="PANTHER" id="PTHR47052:SF3">
    <property type="entry name" value="INGRESSION PROTEIN 1"/>
    <property type="match status" value="1"/>
</dbReference>
<reference evidence="2" key="1">
    <citation type="journal article" date="2020" name="bioRxiv">
        <title>Comparative genomics of Chlamydomonas.</title>
        <authorList>
            <person name="Craig R.J."/>
            <person name="Hasan A.R."/>
            <person name="Ness R.W."/>
            <person name="Keightley P.D."/>
        </authorList>
    </citation>
    <scope>NUCLEOTIDE SEQUENCE</scope>
    <source>
        <strain evidence="2">CCAP 11/173</strain>
    </source>
</reference>
<evidence type="ECO:0000313" key="3">
    <source>
        <dbReference type="Proteomes" id="UP000613740"/>
    </source>
</evidence>
<dbReference type="Proteomes" id="UP000613740">
    <property type="component" value="Unassembled WGS sequence"/>
</dbReference>
<evidence type="ECO:0000259" key="1">
    <source>
        <dbReference type="PROSITE" id="PS50004"/>
    </source>
</evidence>
<evidence type="ECO:0000313" key="2">
    <source>
        <dbReference type="EMBL" id="KAG2439061.1"/>
    </source>
</evidence>
<feature type="domain" description="C2" evidence="1">
    <location>
        <begin position="1"/>
        <end position="107"/>
    </location>
</feature>
<name>A0A835W804_9CHLO</name>
<sequence>MITAAGFAPGVLTVTVAFAQNLKDKQLFGRQDPYCVLRVGGQTARTRTASKGGRNPTWNESFSFNVYRHSGLEITVKDDRVFVDPTLGVASVSLDGVRANGYDKLVTDVVSPSSRRHQGVISLSLQWKDGCPPEPEAPPKAPFMQPPRRCVMAVGMHHHMHMANCHAHHMAAHNRAMMHHHMHMHGHMHGHHHHHHGHCH</sequence>